<reference evidence="10 11" key="1">
    <citation type="submission" date="2018-09" db="EMBL/GenBank/DDBJ databases">
        <title>A high-quality reference genome of wild soybean provides a powerful tool to mine soybean genomes.</title>
        <authorList>
            <person name="Xie M."/>
            <person name="Chung C.Y.L."/>
            <person name="Li M.-W."/>
            <person name="Wong F.-L."/>
            <person name="Chan T.-F."/>
            <person name="Lam H.-M."/>
        </authorList>
    </citation>
    <scope>NUCLEOTIDE SEQUENCE [LARGE SCALE GENOMIC DNA]</scope>
    <source>
        <strain evidence="11">cv. W05</strain>
        <tissue evidence="10">Hypocotyl of etiolated seedlings</tissue>
    </source>
</reference>
<organism evidence="10 11">
    <name type="scientific">Glycine soja</name>
    <name type="common">Wild soybean</name>
    <dbReference type="NCBI Taxonomy" id="3848"/>
    <lineage>
        <taxon>Eukaryota</taxon>
        <taxon>Viridiplantae</taxon>
        <taxon>Streptophyta</taxon>
        <taxon>Embryophyta</taxon>
        <taxon>Tracheophyta</taxon>
        <taxon>Spermatophyta</taxon>
        <taxon>Magnoliopsida</taxon>
        <taxon>eudicotyledons</taxon>
        <taxon>Gunneridae</taxon>
        <taxon>Pentapetalae</taxon>
        <taxon>rosids</taxon>
        <taxon>fabids</taxon>
        <taxon>Fabales</taxon>
        <taxon>Fabaceae</taxon>
        <taxon>Papilionoideae</taxon>
        <taxon>50 kb inversion clade</taxon>
        <taxon>NPAAA clade</taxon>
        <taxon>indigoferoid/millettioid clade</taxon>
        <taxon>Phaseoleae</taxon>
        <taxon>Glycine</taxon>
        <taxon>Glycine subgen. Soja</taxon>
    </lineage>
</organism>
<comment type="caution">
    <text evidence="10">The sequence shown here is derived from an EMBL/GenBank/DDBJ whole genome shotgun (WGS) entry which is preliminary data.</text>
</comment>
<proteinExistence type="inferred from homology"/>
<dbReference type="SUPFAM" id="SSF56655">
    <property type="entry name" value="Carbohydrate phosphatase"/>
    <property type="match status" value="1"/>
</dbReference>
<protein>
    <recommendedName>
        <fullName evidence="3">3'(2'),5'-bisphosphate nucleotidase</fullName>
        <ecNumber evidence="3">3.1.3.7</ecNumber>
    </recommendedName>
</protein>
<evidence type="ECO:0000256" key="2">
    <source>
        <dbReference type="ARBA" id="ARBA00009759"/>
    </source>
</evidence>
<evidence type="ECO:0000256" key="7">
    <source>
        <dbReference type="ARBA" id="ARBA00044479"/>
    </source>
</evidence>
<evidence type="ECO:0000256" key="4">
    <source>
        <dbReference type="ARBA" id="ARBA00022723"/>
    </source>
</evidence>
<comment type="catalytic activity">
    <reaction evidence="8">
        <text>3'-phosphoadenylyl sulfate + H2O = adenosine 5'-phosphosulfate + phosphate</text>
        <dbReference type="Rhea" id="RHEA:77639"/>
        <dbReference type="ChEBI" id="CHEBI:15377"/>
        <dbReference type="ChEBI" id="CHEBI:43474"/>
        <dbReference type="ChEBI" id="CHEBI:58243"/>
        <dbReference type="ChEBI" id="CHEBI:58339"/>
        <dbReference type="EC" id="3.1.3.7"/>
    </reaction>
    <physiologicalReaction direction="left-to-right" evidence="8">
        <dbReference type="Rhea" id="RHEA:77640"/>
    </physiologicalReaction>
</comment>
<feature type="binding site" evidence="9">
    <location>
        <position position="225"/>
    </location>
    <ligand>
        <name>Mg(2+)</name>
        <dbReference type="ChEBI" id="CHEBI:18420"/>
        <label>1</label>
        <note>catalytic</note>
    </ligand>
</feature>
<evidence type="ECO:0000256" key="6">
    <source>
        <dbReference type="ARBA" id="ARBA00022842"/>
    </source>
</evidence>
<comment type="cofactor">
    <cofactor evidence="1 9">
        <name>Mg(2+)</name>
        <dbReference type="ChEBI" id="CHEBI:18420"/>
    </cofactor>
</comment>
<evidence type="ECO:0000313" key="11">
    <source>
        <dbReference type="Proteomes" id="UP000289340"/>
    </source>
</evidence>
<dbReference type="CDD" id="cd01517">
    <property type="entry name" value="PAP_phosphatase"/>
    <property type="match status" value="1"/>
</dbReference>
<dbReference type="Proteomes" id="UP000289340">
    <property type="component" value="Chromosome 7"/>
</dbReference>
<dbReference type="InterPro" id="IPR051090">
    <property type="entry name" value="Inositol_monoP_superfamily"/>
</dbReference>
<dbReference type="GO" id="GO:0000103">
    <property type="term" value="P:sulfate assimilation"/>
    <property type="evidence" value="ECO:0007669"/>
    <property type="project" value="TreeGrafter"/>
</dbReference>
<feature type="binding site" evidence="9">
    <location>
        <position position="155"/>
    </location>
    <ligand>
        <name>Mg(2+)</name>
        <dbReference type="ChEBI" id="CHEBI:18420"/>
        <label>1</label>
        <note>catalytic</note>
    </ligand>
</feature>
<keyword evidence="11" id="KW-1185">Reference proteome</keyword>
<feature type="binding site" evidence="9">
    <location>
        <position position="394"/>
    </location>
    <ligand>
        <name>Mg(2+)</name>
        <dbReference type="ChEBI" id="CHEBI:18420"/>
        <label>1</label>
        <note>catalytic</note>
    </ligand>
</feature>
<dbReference type="AlphaFoldDB" id="A0A445JYS5"/>
<dbReference type="InterPro" id="IPR006239">
    <property type="entry name" value="DPNP"/>
</dbReference>
<dbReference type="InterPro" id="IPR020550">
    <property type="entry name" value="Inositol_monophosphatase_CS"/>
</dbReference>
<dbReference type="Pfam" id="PF00459">
    <property type="entry name" value="Inositol_P"/>
    <property type="match status" value="1"/>
</dbReference>
<evidence type="ECO:0000313" key="10">
    <source>
        <dbReference type="EMBL" id="RZC03640.1"/>
    </source>
</evidence>
<dbReference type="PANTHER" id="PTHR43200">
    <property type="entry name" value="PHOSPHATASE"/>
    <property type="match status" value="1"/>
</dbReference>
<dbReference type="PROSITE" id="PS00630">
    <property type="entry name" value="IMP_2"/>
    <property type="match status" value="1"/>
</dbReference>
<comment type="similarity">
    <text evidence="2">Belongs to the inositol monophosphatase superfamily.</text>
</comment>
<comment type="catalytic activity">
    <reaction evidence="7">
        <text>adenosine 3',5'-bisphosphate + H2O = AMP + phosphate</text>
        <dbReference type="Rhea" id="RHEA:10040"/>
        <dbReference type="ChEBI" id="CHEBI:15377"/>
        <dbReference type="ChEBI" id="CHEBI:43474"/>
        <dbReference type="ChEBI" id="CHEBI:58343"/>
        <dbReference type="ChEBI" id="CHEBI:456215"/>
        <dbReference type="EC" id="3.1.3.7"/>
    </reaction>
    <physiologicalReaction direction="left-to-right" evidence="7">
        <dbReference type="Rhea" id="RHEA:10041"/>
    </physiologicalReaction>
</comment>
<evidence type="ECO:0000256" key="8">
    <source>
        <dbReference type="ARBA" id="ARBA00044484"/>
    </source>
</evidence>
<evidence type="ECO:0000256" key="5">
    <source>
        <dbReference type="ARBA" id="ARBA00022801"/>
    </source>
</evidence>
<evidence type="ECO:0000256" key="3">
    <source>
        <dbReference type="ARBA" id="ARBA00012633"/>
    </source>
</evidence>
<dbReference type="FunFam" id="3.30.540.10:FF:000020">
    <property type="entry name" value="PAP-specific phosphatase HAL2-like"/>
    <property type="match status" value="1"/>
</dbReference>
<gene>
    <name evidence="10" type="ORF">D0Y65_018345</name>
</gene>
<feature type="binding site" evidence="9">
    <location>
        <position position="224"/>
    </location>
    <ligand>
        <name>Mg(2+)</name>
        <dbReference type="ChEBI" id="CHEBI:18420"/>
        <label>1</label>
        <note>catalytic</note>
    </ligand>
</feature>
<dbReference type="FunFam" id="3.40.190.80:FF:000003">
    <property type="entry name" value="PAP-specific phosphatase HAL2-like"/>
    <property type="match status" value="1"/>
</dbReference>
<dbReference type="Gene3D" id="3.40.190.80">
    <property type="match status" value="1"/>
</dbReference>
<evidence type="ECO:0000256" key="9">
    <source>
        <dbReference type="PIRSR" id="PIRSR600760-2"/>
    </source>
</evidence>
<dbReference type="SMR" id="A0A445JYS5"/>
<accession>A0A445JYS5</accession>
<keyword evidence="6 9" id="KW-0460">Magnesium</keyword>
<evidence type="ECO:0000256" key="1">
    <source>
        <dbReference type="ARBA" id="ARBA00001946"/>
    </source>
</evidence>
<name>A0A445JYS5_GLYSO</name>
<dbReference type="Gramene" id="XM_028385174.1">
    <property type="protein sequence ID" value="XP_028240975.1"/>
    <property type="gene ID" value="LOC114419497"/>
</dbReference>
<keyword evidence="5 10" id="KW-0378">Hydrolase</keyword>
<dbReference type="GO" id="GO:0046872">
    <property type="term" value="F:metal ion binding"/>
    <property type="evidence" value="ECO:0007669"/>
    <property type="project" value="UniProtKB-KW"/>
</dbReference>
<keyword evidence="4 9" id="KW-0479">Metal-binding</keyword>
<dbReference type="PRINTS" id="PR00377">
    <property type="entry name" value="IMPHPHTASES"/>
</dbReference>
<dbReference type="InterPro" id="IPR000760">
    <property type="entry name" value="Inositol_monophosphatase-like"/>
</dbReference>
<dbReference type="EC" id="3.1.3.7" evidence="3"/>
<dbReference type="PANTHER" id="PTHR43200:SF27">
    <property type="entry name" value="3'(2'),5'-BISPHOSPHATE NUCLEOTIDASE"/>
    <property type="match status" value="1"/>
</dbReference>
<dbReference type="NCBIfam" id="TIGR01330">
    <property type="entry name" value="bisphos_HAL2"/>
    <property type="match status" value="1"/>
</dbReference>
<dbReference type="EMBL" id="QZWG01000007">
    <property type="protein sequence ID" value="RZC03640.1"/>
    <property type="molecule type" value="Genomic_DNA"/>
</dbReference>
<dbReference type="GO" id="GO:0046854">
    <property type="term" value="P:phosphatidylinositol phosphate biosynthetic process"/>
    <property type="evidence" value="ECO:0007669"/>
    <property type="project" value="InterPro"/>
</dbReference>
<dbReference type="GO" id="GO:0008441">
    <property type="term" value="F:3'(2'),5'-bisphosphate nucleotidase activity"/>
    <property type="evidence" value="ECO:0007669"/>
    <property type="project" value="UniProtKB-EC"/>
</dbReference>
<sequence length="457" mass="50088">MPLYCSTLGASFPRILGLGKRSENYTHSHIKTPSHFGSCFLSLNNKSPNTLPNHIAFVSKLDQSFSSPVMEEEDHKMFGLVSEPEEYCKELGVAVRAVQMACFLCQKLQDTLISKSRSNNNLNSPLTVAGWSVKAIVSWILFECLGNENVSIVTEKEVRTLSSTNASELLEAVVKTVNECLAEAPRFGVEEPKSTLGTSEVLEIISRCNSVGDPSGRFWALSPLDGGSSCGDQHVVALSLIEEGEVVLGVLGCPNYPMRKDWFSYHHSYLRMISKLAPPTSQTWNKGCVIYAKRGSGKAWIQPLLHVNDKFVWPNHAKQVSVSSIDNLEMATFCQPVEKANLSHSFAEGLAHSVGFSNQPLRVYNTMKYTAIACGDAEVFIKFARAGYKEKIWDHAAGAIIIQETGGMVTDAKGHPLDFSKGLYFERLDRGIVACAGATLHEKIIDAVDASWASSCL</sequence>
<dbReference type="Gene3D" id="3.30.540.10">
    <property type="entry name" value="Fructose-1,6-Bisphosphatase, subunit A, domain 1"/>
    <property type="match status" value="1"/>
</dbReference>